<proteinExistence type="inferred from homology"/>
<dbReference type="GO" id="GO:0070475">
    <property type="term" value="P:rRNA base methylation"/>
    <property type="evidence" value="ECO:0007669"/>
    <property type="project" value="TreeGrafter"/>
</dbReference>
<dbReference type="InterPro" id="IPR010280">
    <property type="entry name" value="U5_MeTrfase_fam"/>
</dbReference>
<dbReference type="SUPFAM" id="SSF50249">
    <property type="entry name" value="Nucleic acid-binding proteins"/>
    <property type="match status" value="1"/>
</dbReference>
<dbReference type="AlphaFoldDB" id="A0A941IQH1"/>
<evidence type="ECO:0000256" key="2">
    <source>
        <dbReference type="ARBA" id="ARBA00022679"/>
    </source>
</evidence>
<sequence length="575" mass="60167">MITICTVPGLLEARRCTGRGARRDPHGVVSIIRPLSGTAPGAAVLVDRGLLGRAVLGTKSVSPRTSLRRDTGRSRLARPGGLGDEKRVPKDLAAPRAVRDGASAPPPHGLPLSVTRRSPGHPREIGNTVPRSASPRPSARAHAPAARPDAGPSLVGERFEVLVGPVAHGGFCVARHEGRAVFVRHALPGERVVAQVTEGHAQDRYLRADAVEILEASADRVPAPCPYAGPGKCGGCDWQHATPAAQRALKGAVIEEQLRRLAGIERHVVVEPAPGDADGLGWRTRVQFAVDEQGRIGLRRSRSHDVVPVEHCAIAADGVEEVGVESRSWPGVAGVEVIASTGSSDRAVVVTPLPKPLGRMPIVELDVPVSVLRGDGEGGASRVHGRAQVREVAAGRTFKVSGSGFWQVHPAAADVLSQAVSEYVDARPGETAMDLYCGVGLFAAGLAAAVGPDGEVVAVESERAAVADARSNLAEFAQVTLVEERVDKAIKDAPAGFEAEVVVLDPPRAGAGRNVVAGIAGLRPRVIAYVACDPAALARDLGYFAEQGYALTGLRAFDLFPMTHHVECVAKLERA</sequence>
<reference evidence="7" key="1">
    <citation type="submission" date="2021-04" db="EMBL/GenBank/DDBJ databases">
        <title>Genome based classification of Actinospica acidithermotolerans sp. nov., an actinobacterium isolated from an Indonesian hot spring.</title>
        <authorList>
            <person name="Kusuma A.B."/>
            <person name="Putra K.E."/>
            <person name="Nafisah S."/>
            <person name="Loh J."/>
            <person name="Nouioui I."/>
            <person name="Goodfellow M."/>
        </authorList>
    </citation>
    <scope>NUCLEOTIDE SEQUENCE</scope>
    <source>
        <strain evidence="7">CSCA 57</strain>
    </source>
</reference>
<evidence type="ECO:0000256" key="1">
    <source>
        <dbReference type="ARBA" id="ARBA00022603"/>
    </source>
</evidence>
<keyword evidence="8" id="KW-1185">Reference proteome</keyword>
<dbReference type="PANTHER" id="PTHR11061:SF30">
    <property type="entry name" value="TRNA (URACIL(54)-C(5))-METHYLTRANSFERASE"/>
    <property type="match status" value="1"/>
</dbReference>
<comment type="similarity">
    <text evidence="4">Belongs to the class I-like SAM-binding methyltransferase superfamily. RNA M5U methyltransferase family.</text>
</comment>
<organism evidence="7 8">
    <name type="scientific">Actinospica durhamensis</name>
    <dbReference type="NCBI Taxonomy" id="1508375"/>
    <lineage>
        <taxon>Bacteria</taxon>
        <taxon>Bacillati</taxon>
        <taxon>Actinomycetota</taxon>
        <taxon>Actinomycetes</taxon>
        <taxon>Catenulisporales</taxon>
        <taxon>Actinospicaceae</taxon>
        <taxon>Actinospica</taxon>
    </lineage>
</organism>
<evidence type="ECO:0000256" key="5">
    <source>
        <dbReference type="SAM" id="MobiDB-lite"/>
    </source>
</evidence>
<dbReference type="Gene3D" id="2.40.50.1070">
    <property type="match status" value="1"/>
</dbReference>
<protein>
    <submittedName>
        <fullName evidence="7">Class I SAM-dependent RNA methyltransferase</fullName>
    </submittedName>
</protein>
<keyword evidence="3 4" id="KW-0949">S-adenosyl-L-methionine</keyword>
<feature type="binding site" evidence="4">
    <location>
        <position position="407"/>
    </location>
    <ligand>
        <name>S-adenosyl-L-methionine</name>
        <dbReference type="ChEBI" id="CHEBI:59789"/>
    </ligand>
</feature>
<dbReference type="GO" id="GO:0070041">
    <property type="term" value="F:rRNA (uridine-C5-)-methyltransferase activity"/>
    <property type="evidence" value="ECO:0007669"/>
    <property type="project" value="TreeGrafter"/>
</dbReference>
<feature type="binding site" evidence="4">
    <location>
        <position position="436"/>
    </location>
    <ligand>
        <name>S-adenosyl-L-methionine</name>
        <dbReference type="ChEBI" id="CHEBI:59789"/>
    </ligand>
</feature>
<dbReference type="EMBL" id="JAGSOG010000131">
    <property type="protein sequence ID" value="MBR7836219.1"/>
    <property type="molecule type" value="Genomic_DNA"/>
</dbReference>
<evidence type="ECO:0000313" key="8">
    <source>
        <dbReference type="Proteomes" id="UP000675781"/>
    </source>
</evidence>
<dbReference type="InterPro" id="IPR030391">
    <property type="entry name" value="MeTrfase_TrmA_CS"/>
</dbReference>
<feature type="compositionally biased region" description="Low complexity" evidence="5">
    <location>
        <begin position="130"/>
        <end position="148"/>
    </location>
</feature>
<feature type="binding site" evidence="4">
    <location>
        <position position="505"/>
    </location>
    <ligand>
        <name>S-adenosyl-L-methionine</name>
        <dbReference type="ChEBI" id="CHEBI:59789"/>
    </ligand>
</feature>
<dbReference type="Proteomes" id="UP000675781">
    <property type="component" value="Unassembled WGS sequence"/>
</dbReference>
<feature type="domain" description="TRAM" evidence="6">
    <location>
        <begin position="152"/>
        <end position="212"/>
    </location>
</feature>
<accession>A0A941IQH1</accession>
<dbReference type="Gene3D" id="3.40.50.150">
    <property type="entry name" value="Vaccinia Virus protein VP39"/>
    <property type="match status" value="1"/>
</dbReference>
<dbReference type="Pfam" id="PF01938">
    <property type="entry name" value="TRAM"/>
    <property type="match status" value="1"/>
</dbReference>
<name>A0A941IQH1_9ACTN</name>
<dbReference type="PANTHER" id="PTHR11061">
    <property type="entry name" value="RNA M5U METHYLTRANSFERASE"/>
    <property type="match status" value="1"/>
</dbReference>
<feature type="binding site" evidence="4">
    <location>
        <position position="460"/>
    </location>
    <ligand>
        <name>S-adenosyl-L-methionine</name>
        <dbReference type="ChEBI" id="CHEBI:59789"/>
    </ligand>
</feature>
<dbReference type="InterPro" id="IPR002792">
    <property type="entry name" value="TRAM_dom"/>
</dbReference>
<keyword evidence="1 4" id="KW-0489">Methyltransferase</keyword>
<dbReference type="PROSITE" id="PS01231">
    <property type="entry name" value="TRMA_2"/>
    <property type="match status" value="1"/>
</dbReference>
<keyword evidence="2 4" id="KW-0808">Transferase</keyword>
<dbReference type="Gene3D" id="2.40.50.140">
    <property type="entry name" value="Nucleic acid-binding proteins"/>
    <property type="match status" value="1"/>
</dbReference>
<dbReference type="PROSITE" id="PS51687">
    <property type="entry name" value="SAM_MT_RNA_M5U"/>
    <property type="match status" value="1"/>
</dbReference>
<feature type="active site" description="Nucleophile" evidence="4">
    <location>
        <position position="532"/>
    </location>
</feature>
<dbReference type="Pfam" id="PF05958">
    <property type="entry name" value="tRNA_U5-meth_tr"/>
    <property type="match status" value="1"/>
</dbReference>
<feature type="region of interest" description="Disordered" evidence="5">
    <location>
        <begin position="61"/>
        <end position="152"/>
    </location>
</feature>
<dbReference type="SUPFAM" id="SSF53335">
    <property type="entry name" value="S-adenosyl-L-methionine-dependent methyltransferases"/>
    <property type="match status" value="1"/>
</dbReference>
<comment type="caution">
    <text evidence="7">The sequence shown here is derived from an EMBL/GenBank/DDBJ whole genome shotgun (WGS) entry which is preliminary data.</text>
</comment>
<dbReference type="InterPro" id="IPR029063">
    <property type="entry name" value="SAM-dependent_MTases_sf"/>
</dbReference>
<evidence type="ECO:0000259" key="6">
    <source>
        <dbReference type="PROSITE" id="PS50926"/>
    </source>
</evidence>
<gene>
    <name evidence="7" type="ORF">KDL01_23275</name>
</gene>
<evidence type="ECO:0000313" key="7">
    <source>
        <dbReference type="EMBL" id="MBR7836219.1"/>
    </source>
</evidence>
<evidence type="ECO:0000256" key="4">
    <source>
        <dbReference type="PROSITE-ProRule" id="PRU01024"/>
    </source>
</evidence>
<evidence type="ECO:0000256" key="3">
    <source>
        <dbReference type="ARBA" id="ARBA00022691"/>
    </source>
</evidence>
<dbReference type="PROSITE" id="PS50926">
    <property type="entry name" value="TRAM"/>
    <property type="match status" value="1"/>
</dbReference>
<dbReference type="InterPro" id="IPR012340">
    <property type="entry name" value="NA-bd_OB-fold"/>
</dbReference>